<proteinExistence type="predicted"/>
<dbReference type="GO" id="GO:0032299">
    <property type="term" value="C:ribonuclease H2 complex"/>
    <property type="evidence" value="ECO:0007669"/>
    <property type="project" value="InterPro"/>
</dbReference>
<feature type="compositionally biased region" description="Low complexity" evidence="1">
    <location>
        <begin position="67"/>
        <end position="85"/>
    </location>
</feature>
<dbReference type="GO" id="GO:0006401">
    <property type="term" value="P:RNA catabolic process"/>
    <property type="evidence" value="ECO:0007669"/>
    <property type="project" value="InterPro"/>
</dbReference>
<dbReference type="CDD" id="cd09271">
    <property type="entry name" value="RNase_H2-C"/>
    <property type="match status" value="1"/>
</dbReference>
<evidence type="ECO:0000313" key="3">
    <source>
        <dbReference type="Proteomes" id="UP001438707"/>
    </source>
</evidence>
<evidence type="ECO:0000256" key="1">
    <source>
        <dbReference type="SAM" id="MobiDB-lite"/>
    </source>
</evidence>
<dbReference type="PANTHER" id="PTHR47204">
    <property type="entry name" value="OS02G0168900 PROTEIN"/>
    <property type="match status" value="1"/>
</dbReference>
<reference evidence="2 3" key="1">
    <citation type="journal article" date="2024" name="Nat. Commun.">
        <title>Phylogenomics reveals the evolutionary origins of lichenization in chlorophyte algae.</title>
        <authorList>
            <person name="Puginier C."/>
            <person name="Libourel C."/>
            <person name="Otte J."/>
            <person name="Skaloud P."/>
            <person name="Haon M."/>
            <person name="Grisel S."/>
            <person name="Petersen M."/>
            <person name="Berrin J.G."/>
            <person name="Delaux P.M."/>
            <person name="Dal Grande F."/>
            <person name="Keller J."/>
        </authorList>
    </citation>
    <scope>NUCLEOTIDE SEQUENCE [LARGE SCALE GENOMIC DNA]</scope>
    <source>
        <strain evidence="2 3">SAG 2145</strain>
    </source>
</reference>
<evidence type="ECO:0000313" key="2">
    <source>
        <dbReference type="EMBL" id="KAK9833128.1"/>
    </source>
</evidence>
<comment type="caution">
    <text evidence="2">The sequence shown here is derived from an EMBL/GenBank/DDBJ whole genome shotgun (WGS) entry which is preliminary data.</text>
</comment>
<name>A0AAW1RHU2_9CHLO</name>
<dbReference type="InterPro" id="IPR013924">
    <property type="entry name" value="RNase_H2_suC"/>
</dbReference>
<feature type="region of interest" description="Disordered" evidence="1">
    <location>
        <begin position="65"/>
        <end position="89"/>
    </location>
</feature>
<sequence>MGSDLRTIHLLPCTIQHNGAARVSEYFLPKVADPTDSSKGLEATLRGRQLYGAELKLPSGYHCHVVQQQQQQQPEQQSGSQPSLPWTSTAQAATITHWKHDMLPSKTDDLPRCCEWLTLSEQIAADISWQEVEAELAAQDKPPAP</sequence>
<dbReference type="PANTHER" id="PTHR47204:SF1">
    <property type="entry name" value="RIBONUCLEASE H2 SUBUNIT C"/>
    <property type="match status" value="1"/>
</dbReference>
<protein>
    <submittedName>
        <fullName evidence="2">Uncharacterized protein</fullName>
    </submittedName>
</protein>
<dbReference type="EMBL" id="JALJOS010000011">
    <property type="protein sequence ID" value="KAK9833128.1"/>
    <property type="molecule type" value="Genomic_DNA"/>
</dbReference>
<gene>
    <name evidence="2" type="ORF">WJX74_008005</name>
</gene>
<dbReference type="Pfam" id="PF08615">
    <property type="entry name" value="RNase_H2_suC"/>
    <property type="match status" value="1"/>
</dbReference>
<dbReference type="Gene3D" id="2.40.128.680">
    <property type="match status" value="1"/>
</dbReference>
<keyword evidence="3" id="KW-1185">Reference proteome</keyword>
<accession>A0AAW1RHU2</accession>
<organism evidence="2 3">
    <name type="scientific">Apatococcus lobatus</name>
    <dbReference type="NCBI Taxonomy" id="904363"/>
    <lineage>
        <taxon>Eukaryota</taxon>
        <taxon>Viridiplantae</taxon>
        <taxon>Chlorophyta</taxon>
        <taxon>core chlorophytes</taxon>
        <taxon>Trebouxiophyceae</taxon>
        <taxon>Chlorellales</taxon>
        <taxon>Chlorellaceae</taxon>
        <taxon>Apatococcus</taxon>
    </lineage>
</organism>
<dbReference type="AlphaFoldDB" id="A0AAW1RHU2"/>
<dbReference type="Proteomes" id="UP001438707">
    <property type="component" value="Unassembled WGS sequence"/>
</dbReference>